<dbReference type="PANTHER" id="PTHR43283">
    <property type="entry name" value="BETA-LACTAMASE-RELATED"/>
    <property type="match status" value="1"/>
</dbReference>
<name>A0A1X7H4V4_9BACL</name>
<accession>A0A1X7H4V4</accession>
<dbReference type="Pfam" id="PF00144">
    <property type="entry name" value="Beta-lactamase"/>
    <property type="match status" value="2"/>
</dbReference>
<dbReference type="SUPFAM" id="SSF56601">
    <property type="entry name" value="beta-lactamase/transpeptidase-like"/>
    <property type="match status" value="1"/>
</dbReference>
<dbReference type="Proteomes" id="UP000192940">
    <property type="component" value="Chromosome I"/>
</dbReference>
<dbReference type="EMBL" id="LT840184">
    <property type="protein sequence ID" value="SMF79219.1"/>
    <property type="molecule type" value="Genomic_DNA"/>
</dbReference>
<sequence>MEKIATNKFEALISYTQEVAKKYGASASSVVIIKDNEIVTEWYSGKHHFKSGALQVTPDSMFNLYSTRKTYVGLATAIAIVESKLSVDTKVSDIVTDMPERDLKDTTIRDLATKLGDKYFGANRIEREEVACKVIKEITGNNIAQLISGRVFKPLGLSNTEWVSVPKEKLVCDLQAADGYASIRIESNEGHERNLYASARDLALWGELFLNKGGIHNKQLVPLEVFRLMEQLRVETKDKNRIFGWYFKENWFYATGAAGCHCVVVPELNAVGVRMLNKYTENYLEDQMFFNEKFYECLKS</sequence>
<protein>
    <submittedName>
        <fullName evidence="2">CubicO group peptidase, beta-lactamase class C family</fullName>
    </submittedName>
</protein>
<feature type="domain" description="Beta-lactamase-related" evidence="1">
    <location>
        <begin position="16"/>
        <end position="113"/>
    </location>
</feature>
<dbReference type="AlphaFoldDB" id="A0A1X7H4V4"/>
<evidence type="ECO:0000259" key="1">
    <source>
        <dbReference type="Pfam" id="PF00144"/>
    </source>
</evidence>
<evidence type="ECO:0000313" key="3">
    <source>
        <dbReference type="Proteomes" id="UP000192940"/>
    </source>
</evidence>
<organism evidence="2 3">
    <name type="scientific">Paenibacillus uliginis N3/975</name>
    <dbReference type="NCBI Taxonomy" id="1313296"/>
    <lineage>
        <taxon>Bacteria</taxon>
        <taxon>Bacillati</taxon>
        <taxon>Bacillota</taxon>
        <taxon>Bacilli</taxon>
        <taxon>Bacillales</taxon>
        <taxon>Paenibacillaceae</taxon>
        <taxon>Paenibacillus</taxon>
    </lineage>
</organism>
<dbReference type="STRING" id="1313296.SAMN05661091_1677"/>
<dbReference type="Gene3D" id="3.40.710.10">
    <property type="entry name" value="DD-peptidase/beta-lactamase superfamily"/>
    <property type="match status" value="2"/>
</dbReference>
<feature type="domain" description="Beta-lactamase-related" evidence="1">
    <location>
        <begin position="133"/>
        <end position="281"/>
    </location>
</feature>
<keyword evidence="3" id="KW-1185">Reference proteome</keyword>
<evidence type="ECO:0000313" key="2">
    <source>
        <dbReference type="EMBL" id="SMF79219.1"/>
    </source>
</evidence>
<dbReference type="InterPro" id="IPR012338">
    <property type="entry name" value="Beta-lactam/transpept-like"/>
</dbReference>
<dbReference type="InterPro" id="IPR050789">
    <property type="entry name" value="Diverse_Enzym_Activities"/>
</dbReference>
<proteinExistence type="predicted"/>
<reference evidence="2 3" key="1">
    <citation type="submission" date="2017-04" db="EMBL/GenBank/DDBJ databases">
        <authorList>
            <person name="Afonso C.L."/>
            <person name="Miller P.J."/>
            <person name="Scott M.A."/>
            <person name="Spackman E."/>
            <person name="Goraichik I."/>
            <person name="Dimitrov K.M."/>
            <person name="Suarez D.L."/>
            <person name="Swayne D.E."/>
        </authorList>
    </citation>
    <scope>NUCLEOTIDE SEQUENCE [LARGE SCALE GENOMIC DNA]</scope>
    <source>
        <strain evidence="2 3">N3/975</strain>
    </source>
</reference>
<gene>
    <name evidence="2" type="ORF">SAMN05661091_1677</name>
</gene>
<dbReference type="InterPro" id="IPR001466">
    <property type="entry name" value="Beta-lactam-related"/>
</dbReference>
<dbReference type="RefSeq" id="WP_208918569.1">
    <property type="nucleotide sequence ID" value="NZ_LT840184.1"/>
</dbReference>
<dbReference type="PANTHER" id="PTHR43283:SF7">
    <property type="entry name" value="BETA-LACTAMASE-RELATED DOMAIN-CONTAINING PROTEIN"/>
    <property type="match status" value="1"/>
</dbReference>